<dbReference type="NCBIfam" id="NF011676">
    <property type="entry name" value="PRK15095.1"/>
    <property type="match status" value="1"/>
</dbReference>
<evidence type="ECO:0000256" key="5">
    <source>
        <dbReference type="PROSITE-ProRule" id="PRU00277"/>
    </source>
</evidence>
<name>A0A9J6RPJ4_9GAMM</name>
<dbReference type="InterPro" id="IPR046357">
    <property type="entry name" value="PPIase_dom_sf"/>
</dbReference>
<dbReference type="EC" id="5.2.1.8" evidence="6"/>
<sequence>MTTLIGPETRVTLHFELKFENGDIIDSNFEKDPASFVIGDGSLLPGFEKKLFGLTAAEKASFTVLPEDAFGQPNPNNIQSFKRDTFADDMDLQAGLVISFADASQSELPGVIKSVDDEVVIVDFNHPLAGENIVFDVEIIAVDAA</sequence>
<evidence type="ECO:0000256" key="1">
    <source>
        <dbReference type="ARBA" id="ARBA00000971"/>
    </source>
</evidence>
<dbReference type="Pfam" id="PF00254">
    <property type="entry name" value="FKBP_C"/>
    <property type="match status" value="1"/>
</dbReference>
<comment type="similarity">
    <text evidence="2 6">Belongs to the FKBP-type PPIase family.</text>
</comment>
<dbReference type="PANTHER" id="PTHR47861:SF4">
    <property type="entry name" value="FKBP-TYPE 16 KDA PEPTIDYL-PROLYL CIS-TRANS ISOMERASE"/>
    <property type="match status" value="1"/>
</dbReference>
<dbReference type="RefSeq" id="WP_258332195.1">
    <property type="nucleotide sequence ID" value="NZ_JAPTGG010000010.1"/>
</dbReference>
<dbReference type="Gene3D" id="2.40.10.330">
    <property type="match status" value="1"/>
</dbReference>
<dbReference type="PROSITE" id="PS50059">
    <property type="entry name" value="FKBP_PPIASE"/>
    <property type="match status" value="1"/>
</dbReference>
<keyword evidence="3 5" id="KW-0697">Rotamase</keyword>
<dbReference type="PANTHER" id="PTHR47861">
    <property type="entry name" value="FKBP-TYPE PEPTIDYL-PROLYL CIS-TRANS ISOMERASE SLYD"/>
    <property type="match status" value="1"/>
</dbReference>
<gene>
    <name evidence="8" type="primary">fkpB</name>
    <name evidence="8" type="ORF">O0V09_12575</name>
</gene>
<feature type="domain" description="PPIase FKBP-type" evidence="7">
    <location>
        <begin position="8"/>
        <end position="72"/>
    </location>
</feature>
<evidence type="ECO:0000256" key="6">
    <source>
        <dbReference type="RuleBase" id="RU003915"/>
    </source>
</evidence>
<dbReference type="SUPFAM" id="SSF54534">
    <property type="entry name" value="FKBP-like"/>
    <property type="match status" value="1"/>
</dbReference>
<keyword evidence="4 5" id="KW-0413">Isomerase</keyword>
<dbReference type="EMBL" id="JAPTGG010000010">
    <property type="protein sequence ID" value="MCZ0866039.1"/>
    <property type="molecule type" value="Genomic_DNA"/>
</dbReference>
<organism evidence="8 9">
    <name type="scientific">Dasania phycosphaerae</name>
    <dbReference type="NCBI Taxonomy" id="2950436"/>
    <lineage>
        <taxon>Bacteria</taxon>
        <taxon>Pseudomonadati</taxon>
        <taxon>Pseudomonadota</taxon>
        <taxon>Gammaproteobacteria</taxon>
        <taxon>Cellvibrionales</taxon>
        <taxon>Spongiibacteraceae</taxon>
        <taxon>Dasania</taxon>
    </lineage>
</organism>
<evidence type="ECO:0000259" key="7">
    <source>
        <dbReference type="PROSITE" id="PS50059"/>
    </source>
</evidence>
<dbReference type="GO" id="GO:0003755">
    <property type="term" value="F:peptidyl-prolyl cis-trans isomerase activity"/>
    <property type="evidence" value="ECO:0007669"/>
    <property type="project" value="UniProtKB-UniRule"/>
</dbReference>
<accession>A0A9J6RPJ4</accession>
<dbReference type="Gene3D" id="3.10.50.40">
    <property type="match status" value="1"/>
</dbReference>
<comment type="catalytic activity">
    <reaction evidence="1 5 6">
        <text>[protein]-peptidylproline (omega=180) = [protein]-peptidylproline (omega=0)</text>
        <dbReference type="Rhea" id="RHEA:16237"/>
        <dbReference type="Rhea" id="RHEA-COMP:10747"/>
        <dbReference type="Rhea" id="RHEA-COMP:10748"/>
        <dbReference type="ChEBI" id="CHEBI:83833"/>
        <dbReference type="ChEBI" id="CHEBI:83834"/>
        <dbReference type="EC" id="5.2.1.8"/>
    </reaction>
</comment>
<evidence type="ECO:0000313" key="8">
    <source>
        <dbReference type="EMBL" id="MCZ0866039.1"/>
    </source>
</evidence>
<evidence type="ECO:0000313" key="9">
    <source>
        <dbReference type="Proteomes" id="UP001069090"/>
    </source>
</evidence>
<evidence type="ECO:0000256" key="3">
    <source>
        <dbReference type="ARBA" id="ARBA00023110"/>
    </source>
</evidence>
<keyword evidence="9" id="KW-1185">Reference proteome</keyword>
<reference evidence="8 9" key="1">
    <citation type="submission" date="2022-12" db="EMBL/GenBank/DDBJ databases">
        <title>Dasania phycosphaerae sp. nov., isolated from particulate material of the south coast of Korea.</title>
        <authorList>
            <person name="Jiang Y."/>
        </authorList>
    </citation>
    <scope>NUCLEOTIDE SEQUENCE [LARGE SCALE GENOMIC DNA]</scope>
    <source>
        <strain evidence="8 9">GY-19</strain>
    </source>
</reference>
<evidence type="ECO:0000256" key="4">
    <source>
        <dbReference type="ARBA" id="ARBA00023235"/>
    </source>
</evidence>
<protein>
    <recommendedName>
        <fullName evidence="6">Peptidyl-prolyl cis-trans isomerase</fullName>
        <ecNumber evidence="6">5.2.1.8</ecNumber>
    </recommendedName>
</protein>
<dbReference type="Proteomes" id="UP001069090">
    <property type="component" value="Unassembled WGS sequence"/>
</dbReference>
<dbReference type="InterPro" id="IPR048261">
    <property type="entry name" value="SlpA/SlyD-like_ins_sf"/>
</dbReference>
<comment type="caution">
    <text evidence="8">The sequence shown here is derived from an EMBL/GenBank/DDBJ whole genome shotgun (WGS) entry which is preliminary data.</text>
</comment>
<proteinExistence type="inferred from homology"/>
<evidence type="ECO:0000256" key="2">
    <source>
        <dbReference type="ARBA" id="ARBA00006577"/>
    </source>
</evidence>
<dbReference type="AlphaFoldDB" id="A0A9J6RPJ4"/>
<dbReference type="InterPro" id="IPR001179">
    <property type="entry name" value="PPIase_FKBP_dom"/>
</dbReference>